<dbReference type="NCBIfam" id="TIGR01033">
    <property type="entry name" value="YebC/PmpR family DNA-binding transcriptional regulator"/>
    <property type="match status" value="1"/>
</dbReference>
<gene>
    <name evidence="7" type="ORF">HXL70_02350</name>
</gene>
<dbReference type="Gene3D" id="3.30.70.980">
    <property type="match status" value="2"/>
</dbReference>
<dbReference type="InterPro" id="IPR017856">
    <property type="entry name" value="Integrase-like_N"/>
</dbReference>
<dbReference type="PANTHER" id="PTHR12532:SF6">
    <property type="entry name" value="TRANSCRIPTIONAL REGULATORY PROTEIN YEBC-RELATED"/>
    <property type="match status" value="1"/>
</dbReference>
<dbReference type="GO" id="GO:0006355">
    <property type="term" value="P:regulation of DNA-templated transcription"/>
    <property type="evidence" value="ECO:0007669"/>
    <property type="project" value="UniProtKB-UniRule"/>
</dbReference>
<evidence type="ECO:0000256" key="5">
    <source>
        <dbReference type="ARBA" id="ARBA00023163"/>
    </source>
</evidence>
<dbReference type="Pfam" id="PF20772">
    <property type="entry name" value="TACO1_YebC_N"/>
    <property type="match status" value="1"/>
</dbReference>
<dbReference type="GeneID" id="78278323"/>
<dbReference type="HAMAP" id="MF_00693">
    <property type="entry name" value="Transcrip_reg_TACO1"/>
    <property type="match status" value="1"/>
</dbReference>
<evidence type="ECO:0000256" key="2">
    <source>
        <dbReference type="ARBA" id="ARBA00022490"/>
    </source>
</evidence>
<dbReference type="Proteomes" id="UP000757890">
    <property type="component" value="Unassembled WGS sequence"/>
</dbReference>
<comment type="subcellular location">
    <subcellularLocation>
        <location evidence="6">Cytoplasm</location>
    </subcellularLocation>
</comment>
<keyword evidence="4 6" id="KW-0238">DNA-binding</keyword>
<dbReference type="FunFam" id="1.10.10.200:FF:000002">
    <property type="entry name" value="Probable transcriptional regulatory protein CLM62_37755"/>
    <property type="match status" value="1"/>
</dbReference>
<dbReference type="GO" id="GO:0003677">
    <property type="term" value="F:DNA binding"/>
    <property type="evidence" value="ECO:0007669"/>
    <property type="project" value="UniProtKB-UniRule"/>
</dbReference>
<evidence type="ECO:0000256" key="6">
    <source>
        <dbReference type="HAMAP-Rule" id="MF_00693"/>
    </source>
</evidence>
<evidence type="ECO:0000256" key="3">
    <source>
        <dbReference type="ARBA" id="ARBA00023015"/>
    </source>
</evidence>
<keyword evidence="5 6" id="KW-0804">Transcription</keyword>
<dbReference type="SUPFAM" id="SSF75625">
    <property type="entry name" value="YebC-like"/>
    <property type="match status" value="1"/>
</dbReference>
<organism evidence="7 8">
    <name type="scientific">Dialister invisus</name>
    <dbReference type="NCBI Taxonomy" id="218538"/>
    <lineage>
        <taxon>Bacteria</taxon>
        <taxon>Bacillati</taxon>
        <taxon>Bacillota</taxon>
        <taxon>Negativicutes</taxon>
        <taxon>Veillonellales</taxon>
        <taxon>Veillonellaceae</taxon>
        <taxon>Dialister</taxon>
    </lineage>
</organism>
<dbReference type="InterPro" id="IPR048300">
    <property type="entry name" value="TACO1_YebC-like_2nd/3rd_dom"/>
</dbReference>
<dbReference type="GO" id="GO:0005829">
    <property type="term" value="C:cytosol"/>
    <property type="evidence" value="ECO:0007669"/>
    <property type="project" value="TreeGrafter"/>
</dbReference>
<dbReference type="InterPro" id="IPR026564">
    <property type="entry name" value="Transcrip_reg_TACO1-like_dom3"/>
</dbReference>
<dbReference type="InterPro" id="IPR029072">
    <property type="entry name" value="YebC-like"/>
</dbReference>
<comment type="caution">
    <text evidence="7">The sequence shown here is derived from an EMBL/GenBank/DDBJ whole genome shotgun (WGS) entry which is preliminary data.</text>
</comment>
<dbReference type="NCBIfam" id="NF009044">
    <property type="entry name" value="PRK12378.1"/>
    <property type="match status" value="1"/>
</dbReference>
<reference evidence="7" key="1">
    <citation type="submission" date="2020-04" db="EMBL/GenBank/DDBJ databases">
        <title>Deep metagenomics examines the oral microbiome during advanced dental caries in children, revealing novel taxa and co-occurrences with host molecules.</title>
        <authorList>
            <person name="Baker J.L."/>
            <person name="Morton J.T."/>
            <person name="Dinis M."/>
            <person name="Alvarez R."/>
            <person name="Tran N.C."/>
            <person name="Knight R."/>
            <person name="Edlund A."/>
        </authorList>
    </citation>
    <scope>NUCLEOTIDE SEQUENCE</scope>
    <source>
        <strain evidence="7">JCVI_32_bin.14</strain>
    </source>
</reference>
<accession>A0A6L6TL97</accession>
<evidence type="ECO:0000256" key="4">
    <source>
        <dbReference type="ARBA" id="ARBA00023125"/>
    </source>
</evidence>
<evidence type="ECO:0000256" key="1">
    <source>
        <dbReference type="ARBA" id="ARBA00008724"/>
    </source>
</evidence>
<sequence length="244" mass="25960">MSGHSKWENIKRKKGKTDAIRAKITTKISKEITIAARMGGGDPVGNMRLKLALTKAKQNNVPKDNIQRAIAKGVGAASGAGFDEITYEGYGPGGAAVIVECNTDNRNRAAADVRHAFTHHGGSIGTPGCVAWMFKKKGIIVVSKEAADEDTLMMIALDAGAEDVSTDGDSFEITTAPEDFLTVSEALEKEGIAVEASEVTMVPDNTVSLEGDAADVMNKLTSELEELDDVQDVYTNAELPEDME</sequence>
<dbReference type="FunFam" id="3.30.70.980:FF:000002">
    <property type="entry name" value="Probable transcriptional regulatory protein YebC"/>
    <property type="match status" value="1"/>
</dbReference>
<keyword evidence="3 6" id="KW-0805">Transcription regulation</keyword>
<evidence type="ECO:0000313" key="8">
    <source>
        <dbReference type="Proteomes" id="UP000757890"/>
    </source>
</evidence>
<dbReference type="NCBIfam" id="NF001030">
    <property type="entry name" value="PRK00110.1"/>
    <property type="match status" value="1"/>
</dbReference>
<dbReference type="AlphaFoldDB" id="A0A6L6TL97"/>
<dbReference type="RefSeq" id="WP_007070773.1">
    <property type="nucleotide sequence ID" value="NZ_CAUBBU010000004.1"/>
</dbReference>
<evidence type="ECO:0000313" key="7">
    <source>
        <dbReference type="EMBL" id="MBF1128869.1"/>
    </source>
</evidence>
<name>A0A6L6TL97_9FIRM</name>
<keyword evidence="2 6" id="KW-0963">Cytoplasm</keyword>
<dbReference type="EMBL" id="JABZMK010000004">
    <property type="protein sequence ID" value="MBF1128869.1"/>
    <property type="molecule type" value="Genomic_DNA"/>
</dbReference>
<comment type="similarity">
    <text evidence="1 6">Belongs to the TACO1 family.</text>
</comment>
<dbReference type="InterPro" id="IPR002876">
    <property type="entry name" value="Transcrip_reg_TACO1-like"/>
</dbReference>
<dbReference type="Gene3D" id="1.10.10.200">
    <property type="match status" value="1"/>
</dbReference>
<proteinExistence type="inferred from homology"/>
<protein>
    <recommendedName>
        <fullName evidence="6">Probable transcriptional regulatory protein HXL70_02350</fullName>
    </recommendedName>
</protein>
<dbReference type="Pfam" id="PF01709">
    <property type="entry name" value="Transcrip_reg"/>
    <property type="match status" value="1"/>
</dbReference>
<dbReference type="PANTHER" id="PTHR12532">
    <property type="entry name" value="TRANSLATIONAL ACTIVATOR OF CYTOCHROME C OXIDASE 1"/>
    <property type="match status" value="1"/>
</dbReference>
<dbReference type="InterPro" id="IPR049083">
    <property type="entry name" value="TACO1_YebC_N"/>
</dbReference>